<gene>
    <name evidence="1" type="ORF">LCGC14_0930640</name>
</gene>
<dbReference type="AlphaFoldDB" id="A0A0F9NN35"/>
<dbReference type="EMBL" id="LAZR01003196">
    <property type="protein sequence ID" value="KKN20910.1"/>
    <property type="molecule type" value="Genomic_DNA"/>
</dbReference>
<reference evidence="1" key="1">
    <citation type="journal article" date="2015" name="Nature">
        <title>Complex archaea that bridge the gap between prokaryotes and eukaryotes.</title>
        <authorList>
            <person name="Spang A."/>
            <person name="Saw J.H."/>
            <person name="Jorgensen S.L."/>
            <person name="Zaremba-Niedzwiedzka K."/>
            <person name="Martijn J."/>
            <person name="Lind A.E."/>
            <person name="van Eijk R."/>
            <person name="Schleper C."/>
            <person name="Guy L."/>
            <person name="Ettema T.J."/>
        </authorList>
    </citation>
    <scope>NUCLEOTIDE SEQUENCE</scope>
</reference>
<comment type="caution">
    <text evidence="1">The sequence shown here is derived from an EMBL/GenBank/DDBJ whole genome shotgun (WGS) entry which is preliminary data.</text>
</comment>
<name>A0A0F9NN35_9ZZZZ</name>
<evidence type="ECO:0000313" key="1">
    <source>
        <dbReference type="EMBL" id="KKN20910.1"/>
    </source>
</evidence>
<accession>A0A0F9NN35</accession>
<protein>
    <submittedName>
        <fullName evidence="1">Uncharacterized protein</fullName>
    </submittedName>
</protein>
<proteinExistence type="predicted"/>
<sequence length="35" mass="4196">YIAIESQGPQHHDNDLDFKSFLFLNKFKCIERNLN</sequence>
<organism evidence="1">
    <name type="scientific">marine sediment metagenome</name>
    <dbReference type="NCBI Taxonomy" id="412755"/>
    <lineage>
        <taxon>unclassified sequences</taxon>
        <taxon>metagenomes</taxon>
        <taxon>ecological metagenomes</taxon>
    </lineage>
</organism>
<feature type="non-terminal residue" evidence="1">
    <location>
        <position position="1"/>
    </location>
</feature>